<dbReference type="InterPro" id="IPR050923">
    <property type="entry name" value="Cell_Proc_Reg/RNA_Proc"/>
</dbReference>
<dbReference type="Gene3D" id="2.60.200.20">
    <property type="match status" value="1"/>
</dbReference>
<dbReference type="SUPFAM" id="SSF49879">
    <property type="entry name" value="SMAD/FHA domain"/>
    <property type="match status" value="1"/>
</dbReference>
<dbReference type="PROSITE" id="PS50006">
    <property type="entry name" value="FHA_DOMAIN"/>
    <property type="match status" value="1"/>
</dbReference>
<accession>A0A3B1AK08</accession>
<dbReference type="AlphaFoldDB" id="A0A3B1AK08"/>
<dbReference type="PANTHER" id="PTHR23308">
    <property type="entry name" value="NUCLEAR INHIBITOR OF PROTEIN PHOSPHATASE-1"/>
    <property type="match status" value="1"/>
</dbReference>
<name>A0A3B1AK08_9ZZZZ</name>
<evidence type="ECO:0000313" key="2">
    <source>
        <dbReference type="EMBL" id="VAW94204.1"/>
    </source>
</evidence>
<dbReference type="CDD" id="cd00060">
    <property type="entry name" value="FHA"/>
    <property type="match status" value="1"/>
</dbReference>
<dbReference type="InterPro" id="IPR008984">
    <property type="entry name" value="SMAD_FHA_dom_sf"/>
</dbReference>
<dbReference type="Pfam" id="PF00498">
    <property type="entry name" value="FHA"/>
    <property type="match status" value="1"/>
</dbReference>
<sequence length="224" mass="24846">MNGKLILTLDGEIINEYPIEEESLTIGRKHGNEVQLNDLTISGRHALIIAQGKQTYIEDLGSTNGTLLNGSHIKSAILKHGDIIQTGHHQFTFLCEGQAKYETTMFVMAEQDETKMVLPDWESREENINDQPLAGLRTLNGPLARTVMELRKPFNTVGFQGQKLALISRSLEGYNICAVPLNQDRQSTDTSLLNGEPLGATSQNLKAHDIINIAGFEVEFFLIN</sequence>
<proteinExistence type="predicted"/>
<evidence type="ECO:0000259" key="1">
    <source>
        <dbReference type="PROSITE" id="PS50006"/>
    </source>
</evidence>
<gene>
    <name evidence="2" type="ORF">MNBD_GAMMA20-101</name>
</gene>
<dbReference type="InterPro" id="IPR000253">
    <property type="entry name" value="FHA_dom"/>
</dbReference>
<reference evidence="2" key="1">
    <citation type="submission" date="2018-06" db="EMBL/GenBank/DDBJ databases">
        <authorList>
            <person name="Zhirakovskaya E."/>
        </authorList>
    </citation>
    <scope>NUCLEOTIDE SEQUENCE</scope>
</reference>
<organism evidence="2">
    <name type="scientific">hydrothermal vent metagenome</name>
    <dbReference type="NCBI Taxonomy" id="652676"/>
    <lineage>
        <taxon>unclassified sequences</taxon>
        <taxon>metagenomes</taxon>
        <taxon>ecological metagenomes</taxon>
    </lineage>
</organism>
<dbReference type="EMBL" id="UOFU01000045">
    <property type="protein sequence ID" value="VAW94204.1"/>
    <property type="molecule type" value="Genomic_DNA"/>
</dbReference>
<protein>
    <recommendedName>
        <fullName evidence="1">FHA domain-containing protein</fullName>
    </recommendedName>
</protein>
<feature type="domain" description="FHA" evidence="1">
    <location>
        <begin position="24"/>
        <end position="73"/>
    </location>
</feature>
<dbReference type="SMART" id="SM00240">
    <property type="entry name" value="FHA"/>
    <property type="match status" value="1"/>
</dbReference>